<dbReference type="PROSITE" id="PS50062">
    <property type="entry name" value="BCL2_FAMILY"/>
    <property type="match status" value="1"/>
</dbReference>
<evidence type="ECO:0000256" key="1">
    <source>
        <dbReference type="ARBA" id="ARBA00004167"/>
    </source>
</evidence>
<evidence type="ECO:0000256" key="13">
    <source>
        <dbReference type="ARBA" id="ARBA00022843"/>
    </source>
</evidence>
<organism evidence="20 21">
    <name type="scientific">Cnephaeus nilssonii</name>
    <name type="common">Northern bat</name>
    <name type="synonym">Eptesicus nilssonii</name>
    <dbReference type="NCBI Taxonomy" id="3371016"/>
    <lineage>
        <taxon>Eukaryota</taxon>
        <taxon>Metazoa</taxon>
        <taxon>Chordata</taxon>
        <taxon>Craniata</taxon>
        <taxon>Vertebrata</taxon>
        <taxon>Euteleostomi</taxon>
        <taxon>Mammalia</taxon>
        <taxon>Eutheria</taxon>
        <taxon>Laurasiatheria</taxon>
        <taxon>Chiroptera</taxon>
        <taxon>Yangochiroptera</taxon>
        <taxon>Vespertilionidae</taxon>
        <taxon>Cnephaeus</taxon>
    </lineage>
</organism>
<evidence type="ECO:0000256" key="11">
    <source>
        <dbReference type="ARBA" id="ARBA00022703"/>
    </source>
</evidence>
<dbReference type="CDD" id="cd06845">
    <property type="entry name" value="Bcl-2_like"/>
    <property type="match status" value="1"/>
</dbReference>
<evidence type="ECO:0000256" key="2">
    <source>
        <dbReference type="ARBA" id="ARBA00004173"/>
    </source>
</evidence>
<keyword evidence="14" id="KW-1133">Transmembrane helix</keyword>
<evidence type="ECO:0000256" key="8">
    <source>
        <dbReference type="ARBA" id="ARBA00022499"/>
    </source>
</evidence>
<dbReference type="PROSITE" id="PS01259">
    <property type="entry name" value="BH3"/>
    <property type="match status" value="1"/>
</dbReference>
<evidence type="ECO:0000256" key="10">
    <source>
        <dbReference type="ARBA" id="ARBA00022692"/>
    </source>
</evidence>
<dbReference type="GO" id="GO:0051400">
    <property type="term" value="F:BH domain binding"/>
    <property type="evidence" value="ECO:0007669"/>
    <property type="project" value="TreeGrafter"/>
</dbReference>
<keyword evidence="7" id="KW-0963">Cytoplasm</keyword>
<feature type="compositionally biased region" description="Gly residues" evidence="18">
    <location>
        <begin position="53"/>
        <end position="64"/>
    </location>
</feature>
<comment type="subcellular location">
    <subcellularLocation>
        <location evidence="3">Cytoplasm</location>
    </subcellularLocation>
    <subcellularLocation>
        <location evidence="1">Membrane</location>
        <topology evidence="1">Single-pass membrane protein</topology>
    </subcellularLocation>
    <subcellularLocation>
        <location evidence="2">Mitochondrion</location>
    </subcellularLocation>
    <subcellularLocation>
        <location evidence="4">Nucleus</location>
        <location evidence="4">Nucleoplasm</location>
    </subcellularLocation>
</comment>
<dbReference type="PRINTS" id="PR01862">
    <property type="entry name" value="BCL2FAMILY"/>
</dbReference>
<dbReference type="GO" id="GO:0008053">
    <property type="term" value="P:mitochondrial fusion"/>
    <property type="evidence" value="ECO:0007669"/>
    <property type="project" value="TreeGrafter"/>
</dbReference>
<evidence type="ECO:0000256" key="7">
    <source>
        <dbReference type="ARBA" id="ARBA00022490"/>
    </source>
</evidence>
<comment type="similarity">
    <text evidence="5">Belongs to the Bcl-2 family.</text>
</comment>
<dbReference type="Proteomes" id="UP001177744">
    <property type="component" value="Unassembled WGS sequence"/>
</dbReference>
<evidence type="ECO:0000256" key="4">
    <source>
        <dbReference type="ARBA" id="ARBA00004642"/>
    </source>
</evidence>
<keyword evidence="9" id="KW-0597">Phosphoprotein</keyword>
<dbReference type="InterPro" id="IPR026298">
    <property type="entry name" value="Bcl-2_fam"/>
</dbReference>
<evidence type="ECO:0000256" key="15">
    <source>
        <dbReference type="ARBA" id="ARBA00023128"/>
    </source>
</evidence>
<comment type="caution">
    <text evidence="20">The sequence shown here is derived from an EMBL/GenBank/DDBJ whole genome shotgun (WGS) entry which is preliminary data.</text>
</comment>
<dbReference type="GO" id="GO:0030154">
    <property type="term" value="P:cell differentiation"/>
    <property type="evidence" value="ECO:0007669"/>
    <property type="project" value="UniProtKB-KW"/>
</dbReference>
<evidence type="ECO:0000313" key="21">
    <source>
        <dbReference type="Proteomes" id="UP001177744"/>
    </source>
</evidence>
<sequence>MFGLKRNAVIGLNLYCGGAKLGAGGGGGDDASPSGKGLLTAGKEAAARREAGGGEAGPVMGGSAGASPPATLAPDARRVARPSPIGAEGPDVTATPTRLLFAPVGRASLPEEMEAAAADAIMSPEEELDGYEPEPLGKRPAVLPLLELVGEAGPGPGAGGSLPSTPPPAEEEEEDELFRQSLEIISRYLREQATGAKDAKPMGGPAASSRKALETLRRVGDGVQRNHEMAFQVLRRLSSYFRNRNILAMSHCFRPLDSLGMALFKGRKGWDVSFPPGSPERCGARRATSPSVGGLRAAGRGRAPAQTKAAVRTRVLSFSQLDIKNEDDVKSLSRVMVHVFSDGVTNWGRIVTLISFGAFVAKHLKSINQESCIDPLAESITDVLVRTKRDWLVKQRGWDGFVEFFHVEDLEGGIRNVLLAFAGPAGSLSTWEPGSGPPPPPPPLVTICGAIGCSFLSPKSFQRASEVNNDLAGLAGVAQWLSFDA</sequence>
<dbReference type="GO" id="GO:0005654">
    <property type="term" value="C:nucleoplasm"/>
    <property type="evidence" value="ECO:0007669"/>
    <property type="project" value="UniProtKB-SubCell"/>
</dbReference>
<dbReference type="EMBL" id="JAULJE010000022">
    <property type="protein sequence ID" value="KAK1329078.1"/>
    <property type="molecule type" value="Genomic_DNA"/>
</dbReference>
<dbReference type="AlphaFoldDB" id="A0AA40HDG0"/>
<dbReference type="GO" id="GO:0001836">
    <property type="term" value="P:release of cytochrome c from mitochondria"/>
    <property type="evidence" value="ECO:0007669"/>
    <property type="project" value="TreeGrafter"/>
</dbReference>
<feature type="compositionally biased region" description="Low complexity" evidence="18">
    <location>
        <begin position="30"/>
        <end position="44"/>
    </location>
</feature>
<dbReference type="InterPro" id="IPR020728">
    <property type="entry name" value="Bcl2_BH3_motif_CS"/>
</dbReference>
<dbReference type="Gene3D" id="1.10.437.10">
    <property type="entry name" value="Blc2-like"/>
    <property type="match status" value="2"/>
</dbReference>
<dbReference type="InterPro" id="IPR020717">
    <property type="entry name" value="Bcl2_BH1_motif_CS"/>
</dbReference>
<keyword evidence="11" id="KW-0053">Apoptosis</keyword>
<feature type="region of interest" description="Disordered" evidence="18">
    <location>
        <begin position="151"/>
        <end position="172"/>
    </location>
</feature>
<evidence type="ECO:0000256" key="6">
    <source>
        <dbReference type="ARBA" id="ARBA00022473"/>
    </source>
</evidence>
<name>A0AA40HDG0_CNENI</name>
<evidence type="ECO:0000256" key="16">
    <source>
        <dbReference type="ARBA" id="ARBA00023136"/>
    </source>
</evidence>
<dbReference type="GO" id="GO:0097192">
    <property type="term" value="P:extrinsic apoptotic signaling pathway in absence of ligand"/>
    <property type="evidence" value="ECO:0007669"/>
    <property type="project" value="TreeGrafter"/>
</dbReference>
<reference evidence="20" key="1">
    <citation type="submission" date="2023-06" db="EMBL/GenBank/DDBJ databases">
        <title>Reference genome for the Northern bat (Eptesicus nilssonii), a most northern bat species.</title>
        <authorList>
            <person name="Laine V.N."/>
            <person name="Pulliainen A.T."/>
            <person name="Lilley T.M."/>
        </authorList>
    </citation>
    <scope>NUCLEOTIDE SEQUENCE</scope>
    <source>
        <strain evidence="20">BLF_Eptnil</strain>
        <tissue evidence="20">Kidney</tissue>
    </source>
</reference>
<dbReference type="PANTHER" id="PTHR11256">
    <property type="entry name" value="BCL-2 RELATED"/>
    <property type="match status" value="1"/>
</dbReference>
<protein>
    <recommendedName>
        <fullName evidence="19">Bcl-2 Bcl-2 homology region 1-3 domain-containing protein</fullName>
    </recommendedName>
</protein>
<dbReference type="InterPro" id="IPR020726">
    <property type="entry name" value="Bcl2_BH2_motif_CS"/>
</dbReference>
<dbReference type="InterPro" id="IPR036834">
    <property type="entry name" value="Bcl-2-like_sf"/>
</dbReference>
<keyword evidence="12" id="KW-0221">Differentiation</keyword>
<keyword evidence="13" id="KW-0832">Ubl conjugation</keyword>
<evidence type="ECO:0000256" key="17">
    <source>
        <dbReference type="ARBA" id="ARBA00023242"/>
    </source>
</evidence>
<evidence type="ECO:0000259" key="19">
    <source>
        <dbReference type="SMART" id="SM00337"/>
    </source>
</evidence>
<dbReference type="GO" id="GO:0042981">
    <property type="term" value="P:regulation of apoptotic process"/>
    <property type="evidence" value="ECO:0007669"/>
    <property type="project" value="InterPro"/>
</dbReference>
<keyword evidence="10" id="KW-0812">Transmembrane</keyword>
<keyword evidence="15" id="KW-0496">Mitochondrion</keyword>
<dbReference type="PROSITE" id="PS01080">
    <property type="entry name" value="BH1"/>
    <property type="match status" value="1"/>
</dbReference>
<dbReference type="SMART" id="SM00337">
    <property type="entry name" value="BCL"/>
    <property type="match status" value="1"/>
</dbReference>
<evidence type="ECO:0000256" key="14">
    <source>
        <dbReference type="ARBA" id="ARBA00022989"/>
    </source>
</evidence>
<dbReference type="GO" id="GO:0008630">
    <property type="term" value="P:intrinsic apoptotic signaling pathway in response to DNA damage"/>
    <property type="evidence" value="ECO:0007669"/>
    <property type="project" value="TreeGrafter"/>
</dbReference>
<dbReference type="SUPFAM" id="SSF56854">
    <property type="entry name" value="Bcl-2 inhibitors of programmed cell death"/>
    <property type="match status" value="2"/>
</dbReference>
<dbReference type="InterPro" id="IPR046371">
    <property type="entry name" value="Bcl-2_BH1-3"/>
</dbReference>
<accession>A0AA40HDG0</accession>
<feature type="region of interest" description="Disordered" evidence="18">
    <location>
        <begin position="275"/>
        <end position="300"/>
    </location>
</feature>
<dbReference type="Pfam" id="PF00452">
    <property type="entry name" value="Bcl-2"/>
    <property type="match status" value="1"/>
</dbReference>
<feature type="region of interest" description="Disordered" evidence="18">
    <location>
        <begin position="23"/>
        <end position="94"/>
    </location>
</feature>
<dbReference type="GO" id="GO:0015267">
    <property type="term" value="F:channel activity"/>
    <property type="evidence" value="ECO:0007669"/>
    <property type="project" value="TreeGrafter"/>
</dbReference>
<gene>
    <name evidence="20" type="ORF">QTO34_011255</name>
</gene>
<keyword evidence="21" id="KW-1185">Reference proteome</keyword>
<evidence type="ECO:0000256" key="12">
    <source>
        <dbReference type="ARBA" id="ARBA00022782"/>
    </source>
</evidence>
<feature type="domain" description="Bcl-2 Bcl-2 homology region 1-3" evidence="19">
    <location>
        <begin position="295"/>
        <end position="398"/>
    </location>
</feature>
<proteinExistence type="inferred from homology"/>
<dbReference type="InterPro" id="IPR013281">
    <property type="entry name" value="Apop_reg_Mc1"/>
</dbReference>
<evidence type="ECO:0000256" key="18">
    <source>
        <dbReference type="SAM" id="MobiDB-lite"/>
    </source>
</evidence>
<evidence type="ECO:0000256" key="9">
    <source>
        <dbReference type="ARBA" id="ARBA00022553"/>
    </source>
</evidence>
<evidence type="ECO:0000256" key="3">
    <source>
        <dbReference type="ARBA" id="ARBA00004496"/>
    </source>
</evidence>
<keyword evidence="6" id="KW-0217">Developmental protein</keyword>
<keyword evidence="17" id="KW-0539">Nucleus</keyword>
<keyword evidence="8" id="KW-1017">Isopeptide bond</keyword>
<dbReference type="GO" id="GO:0005741">
    <property type="term" value="C:mitochondrial outer membrane"/>
    <property type="evidence" value="ECO:0007669"/>
    <property type="project" value="TreeGrafter"/>
</dbReference>
<evidence type="ECO:0000313" key="20">
    <source>
        <dbReference type="EMBL" id="KAK1329078.1"/>
    </source>
</evidence>
<evidence type="ECO:0000256" key="5">
    <source>
        <dbReference type="ARBA" id="ARBA00009458"/>
    </source>
</evidence>
<dbReference type="InterPro" id="IPR002475">
    <property type="entry name" value="Bcl2-like"/>
</dbReference>
<keyword evidence="16" id="KW-0472">Membrane</keyword>
<dbReference type="PRINTS" id="PR01866">
    <property type="entry name" value="APOPREGMCL1"/>
</dbReference>
<dbReference type="PROSITE" id="PS01258">
    <property type="entry name" value="BH2"/>
    <property type="match status" value="1"/>
</dbReference>
<dbReference type="PANTHER" id="PTHR11256:SF46">
    <property type="entry name" value="INDUCED MYELOID LEUKEMIA CELL DIFFERENTIATION PROTEIN MCL-1"/>
    <property type="match status" value="1"/>
</dbReference>